<accession>A0AA36XKN8</accession>
<reference evidence="1 2" key="1">
    <citation type="submission" date="2011-05" db="EMBL/GenBank/DDBJ databases">
        <authorList>
            <person name="Muzny D."/>
            <person name="Qin X."/>
            <person name="Deng J."/>
            <person name="Jiang H."/>
            <person name="Liu Y."/>
            <person name="Qu J."/>
            <person name="Song X.-Z."/>
            <person name="Zhang L."/>
            <person name="Thornton R."/>
            <person name="Coyle M."/>
            <person name="Francisco L."/>
            <person name="Jackson L."/>
            <person name="Javaid M."/>
            <person name="Korchina V."/>
            <person name="Kovar C."/>
            <person name="Mata R."/>
            <person name="Mathew T."/>
            <person name="Ngo R."/>
            <person name="Nguyen L."/>
            <person name="Nguyen N."/>
            <person name="Okwuonu G."/>
            <person name="Ongeri F."/>
            <person name="Pham C."/>
            <person name="Simmons D."/>
            <person name="Wilczek-Boney K."/>
            <person name="Hale W."/>
            <person name="Jakkamsetti A."/>
            <person name="Pham P."/>
            <person name="Ruth R."/>
            <person name="San Lucas F."/>
            <person name="Warren J."/>
            <person name="Zhang J."/>
            <person name="Zhao Z."/>
            <person name="Zhou C."/>
            <person name="Zhu D."/>
            <person name="Lee S."/>
            <person name="Bess C."/>
            <person name="Blankenburg K."/>
            <person name="Forbes L."/>
            <person name="Fu Q."/>
            <person name="Gubbala S."/>
            <person name="Hirani K."/>
            <person name="Jayaseelan J.C."/>
            <person name="Lara F."/>
            <person name="Munidasa M."/>
            <person name="Palculict T."/>
            <person name="Patil S."/>
            <person name="Pu L.-L."/>
            <person name="Saada N."/>
            <person name="Tang L."/>
            <person name="Weissenberger G."/>
            <person name="Zhu Y."/>
            <person name="Hemphill L."/>
            <person name="Shang Y."/>
            <person name="Youmans B."/>
            <person name="Ayvaz T."/>
            <person name="Ross M."/>
            <person name="Santibanez J."/>
            <person name="Aqrawi P."/>
            <person name="Gross S."/>
            <person name="Joshi V."/>
            <person name="Fowler G."/>
            <person name="Nazareth L."/>
            <person name="Reid J."/>
            <person name="Worley K."/>
            <person name="Petrosino J."/>
            <person name="Highlander S."/>
            <person name="Gibbs R."/>
        </authorList>
    </citation>
    <scope>NUCLEOTIDE SEQUENCE [LARGE SCALE GENOMIC DNA]</scope>
    <source>
        <strain evidence="1 2">ATCC 33926</strain>
    </source>
</reference>
<evidence type="ECO:0000313" key="2">
    <source>
        <dbReference type="Proteomes" id="UP000004982"/>
    </source>
</evidence>
<proteinExistence type="predicted"/>
<protein>
    <submittedName>
        <fullName evidence="1">Uncharacterized protein</fullName>
    </submittedName>
</protein>
<name>A0AA36XKN8_9NEIS</name>
<sequence>MAKRAGSSEKGDGGFQTTFLSGAEGLLLDLKSWEYTYFMPLRKVFN</sequence>
<gene>
    <name evidence="1" type="ORF">HMPREF9418_1264</name>
</gene>
<dbReference type="AlphaFoldDB" id="A0AA36XKN8"/>
<dbReference type="Proteomes" id="UP000004982">
    <property type="component" value="Unassembled WGS sequence"/>
</dbReference>
<evidence type="ECO:0000313" key="1">
    <source>
        <dbReference type="EMBL" id="EGQ77148.1"/>
    </source>
</evidence>
<comment type="caution">
    <text evidence="1">The sequence shown here is derived from an EMBL/GenBank/DDBJ whole genome shotgun (WGS) entry which is preliminary data.</text>
</comment>
<dbReference type="EMBL" id="AFQE01000061">
    <property type="protein sequence ID" value="EGQ77148.1"/>
    <property type="molecule type" value="Genomic_DNA"/>
</dbReference>
<organism evidence="1 2">
    <name type="scientific">Neisseria macacae ATCC 33926</name>
    <dbReference type="NCBI Taxonomy" id="997348"/>
    <lineage>
        <taxon>Bacteria</taxon>
        <taxon>Pseudomonadati</taxon>
        <taxon>Pseudomonadota</taxon>
        <taxon>Betaproteobacteria</taxon>
        <taxon>Neisseriales</taxon>
        <taxon>Neisseriaceae</taxon>
        <taxon>Neisseria</taxon>
    </lineage>
</organism>